<dbReference type="OMA" id="PIWGLGC"/>
<dbReference type="EMBL" id="CP003005">
    <property type="protein sequence ID" value="AEO59040.1"/>
    <property type="molecule type" value="Genomic_DNA"/>
</dbReference>
<dbReference type="InterPro" id="IPR012328">
    <property type="entry name" value="Chalcone/stilbene_synt_C"/>
</dbReference>
<dbReference type="GeneID" id="11514072"/>
<keyword evidence="3" id="KW-0012">Acyltransferase</keyword>
<feature type="compositionally biased region" description="Acidic residues" evidence="4">
    <location>
        <begin position="459"/>
        <end position="468"/>
    </location>
</feature>
<evidence type="ECO:0000256" key="2">
    <source>
        <dbReference type="ARBA" id="ARBA00022679"/>
    </source>
</evidence>
<sequence length="505" mass="53693">MAAQSEFGDMGLSILGLGTQYPPYDLKPSSLEVLSKRFYPESPAMSKVLSINRYTGIDQRSSIGTPDHPLVNQPNPPTISELNETFMRDGVPLAVSAARKALAEARLEPAQVTHMVSTTCTNSANPGYDHFVARELRLSPGTEKVLLHGVGCSGGLAALRTAANLCLGHTMRRKPARILVVALEISTTLVRSELESINASQETRIGVALFSDCASACLLSNSLPFPDDGPSGRPSPPPPPAIYSLLGWQHHTIPDTEHDLGFDVDPHGWKVVLSPRVPQLTQSVLLPTFTSLLASLPPPFSSPGDQQHPHQQHPHQQQQQQQQTPELKPADFDWAMHPGGATILSGAEQALGITPAHMRASYDTYINHGNSSSATILSVLDRLRHKDMDALAPPAGSGPDGRGGGGVKEHVVGCAFGPGITVEMCMLRRNLRDGFGMSASARGMGTPPETESEGGGATDVDEASEAGEEGNPTSGRTGTAAQQRSGAQDDGEAFISEELERVELD</sequence>
<name>G2QF11_THET4</name>
<dbReference type="OrthoDB" id="329835at2759"/>
<feature type="domain" description="Chalcone/stilbene synthase N-terminal" evidence="5">
    <location>
        <begin position="67"/>
        <end position="219"/>
    </location>
</feature>
<feature type="region of interest" description="Disordered" evidence="4">
    <location>
        <begin position="438"/>
        <end position="505"/>
    </location>
</feature>
<dbReference type="Pfam" id="PF00195">
    <property type="entry name" value="Chal_sti_synt_N"/>
    <property type="match status" value="1"/>
</dbReference>
<dbReference type="eggNOG" id="ENOG502S43A">
    <property type="taxonomic scope" value="Eukaryota"/>
</dbReference>
<dbReference type="RefSeq" id="XP_003664285.1">
    <property type="nucleotide sequence ID" value="XM_003664237.1"/>
</dbReference>
<evidence type="ECO:0000313" key="7">
    <source>
        <dbReference type="EMBL" id="AEO59040.1"/>
    </source>
</evidence>
<dbReference type="SUPFAM" id="SSF53901">
    <property type="entry name" value="Thiolase-like"/>
    <property type="match status" value="2"/>
</dbReference>
<dbReference type="InParanoid" id="G2QF11"/>
<comment type="similarity">
    <text evidence="1 3">Belongs to the thiolase-like superfamily. Chalcone/stilbene synthases family.</text>
</comment>
<reference evidence="7 8" key="1">
    <citation type="journal article" date="2011" name="Nat. Biotechnol.">
        <title>Comparative genomic analysis of the thermophilic biomass-degrading fungi Myceliophthora thermophila and Thielavia terrestris.</title>
        <authorList>
            <person name="Berka R.M."/>
            <person name="Grigoriev I.V."/>
            <person name="Otillar R."/>
            <person name="Salamov A."/>
            <person name="Grimwood J."/>
            <person name="Reid I."/>
            <person name="Ishmael N."/>
            <person name="John T."/>
            <person name="Darmond C."/>
            <person name="Moisan M.-C."/>
            <person name="Henrissat B."/>
            <person name="Coutinho P.M."/>
            <person name="Lombard V."/>
            <person name="Natvig D.O."/>
            <person name="Lindquist E."/>
            <person name="Schmutz J."/>
            <person name="Lucas S."/>
            <person name="Harris P."/>
            <person name="Powlowski J."/>
            <person name="Bellemare A."/>
            <person name="Taylor D."/>
            <person name="Butler G."/>
            <person name="de Vries R.P."/>
            <person name="Allijn I.E."/>
            <person name="van den Brink J."/>
            <person name="Ushinsky S."/>
            <person name="Storms R."/>
            <person name="Powell A.J."/>
            <person name="Paulsen I.T."/>
            <person name="Elbourne L.D.H."/>
            <person name="Baker S.E."/>
            <person name="Magnuson J."/>
            <person name="LaBoissiere S."/>
            <person name="Clutterbuck A.J."/>
            <person name="Martinez D."/>
            <person name="Wogulis M."/>
            <person name="de Leon A.L."/>
            <person name="Rey M.W."/>
            <person name="Tsang A."/>
        </authorList>
    </citation>
    <scope>NUCLEOTIDE SEQUENCE [LARGE SCALE GENOMIC DNA]</scope>
    <source>
        <strain evidence="8">ATCC 42464 / BCRC 31852 / DSM 1799</strain>
    </source>
</reference>
<dbReference type="PANTHER" id="PTHR11877:SF46">
    <property type="entry name" value="TYPE III POLYKETIDE SYNTHASE A"/>
    <property type="match status" value="1"/>
</dbReference>
<gene>
    <name evidence="7" type="ORF">MYCTH_2306947</name>
</gene>
<evidence type="ECO:0000313" key="8">
    <source>
        <dbReference type="Proteomes" id="UP000007322"/>
    </source>
</evidence>
<dbReference type="AlphaFoldDB" id="G2QF11"/>
<organism evidence="7 8">
    <name type="scientific">Thermothelomyces thermophilus (strain ATCC 42464 / BCRC 31852 / DSM 1799)</name>
    <name type="common">Sporotrichum thermophile</name>
    <dbReference type="NCBI Taxonomy" id="573729"/>
    <lineage>
        <taxon>Eukaryota</taxon>
        <taxon>Fungi</taxon>
        <taxon>Dikarya</taxon>
        <taxon>Ascomycota</taxon>
        <taxon>Pezizomycotina</taxon>
        <taxon>Sordariomycetes</taxon>
        <taxon>Sordariomycetidae</taxon>
        <taxon>Sordariales</taxon>
        <taxon>Chaetomiaceae</taxon>
        <taxon>Thermothelomyces</taxon>
    </lineage>
</organism>
<dbReference type="Proteomes" id="UP000007322">
    <property type="component" value="Chromosome 4"/>
</dbReference>
<evidence type="ECO:0000259" key="5">
    <source>
        <dbReference type="Pfam" id="PF00195"/>
    </source>
</evidence>
<dbReference type="GO" id="GO:0016747">
    <property type="term" value="F:acyltransferase activity, transferring groups other than amino-acyl groups"/>
    <property type="evidence" value="ECO:0007669"/>
    <property type="project" value="InterPro"/>
</dbReference>
<dbReference type="PANTHER" id="PTHR11877">
    <property type="entry name" value="HYDROXYMETHYLGLUTARYL-COA SYNTHASE"/>
    <property type="match status" value="1"/>
</dbReference>
<feature type="domain" description="Chalcone/stilbene synthase C-terminal" evidence="6">
    <location>
        <begin position="331"/>
        <end position="428"/>
    </location>
</feature>
<dbReference type="STRING" id="573729.G2QF11"/>
<protein>
    <submittedName>
        <fullName evidence="7">Uncharacterized protein</fullName>
    </submittedName>
</protein>
<dbReference type="GO" id="GO:0030639">
    <property type="term" value="P:polyketide biosynthetic process"/>
    <property type="evidence" value="ECO:0007669"/>
    <property type="project" value="TreeGrafter"/>
</dbReference>
<evidence type="ECO:0000259" key="6">
    <source>
        <dbReference type="Pfam" id="PF02797"/>
    </source>
</evidence>
<dbReference type="InterPro" id="IPR016039">
    <property type="entry name" value="Thiolase-like"/>
</dbReference>
<dbReference type="VEuPathDB" id="FungiDB:MYCTH_2306947"/>
<accession>G2QF11</accession>
<feature type="compositionally biased region" description="Low complexity" evidence="4">
    <location>
        <begin position="314"/>
        <end position="323"/>
    </location>
</feature>
<keyword evidence="2 3" id="KW-0808">Transferase</keyword>
<evidence type="ECO:0000256" key="1">
    <source>
        <dbReference type="ARBA" id="ARBA00005531"/>
    </source>
</evidence>
<evidence type="ECO:0000256" key="4">
    <source>
        <dbReference type="SAM" id="MobiDB-lite"/>
    </source>
</evidence>
<dbReference type="InterPro" id="IPR011141">
    <property type="entry name" value="Polyketide_synthase_type-III"/>
</dbReference>
<dbReference type="HOGENOM" id="CLU_034992_1_1_1"/>
<dbReference type="CDD" id="cd00831">
    <property type="entry name" value="CHS_like"/>
    <property type="match status" value="1"/>
</dbReference>
<keyword evidence="8" id="KW-1185">Reference proteome</keyword>
<dbReference type="Gene3D" id="3.40.47.10">
    <property type="match status" value="2"/>
</dbReference>
<evidence type="ECO:0000256" key="3">
    <source>
        <dbReference type="RuleBase" id="RU003633"/>
    </source>
</evidence>
<feature type="region of interest" description="Disordered" evidence="4">
    <location>
        <begin position="296"/>
        <end position="326"/>
    </location>
</feature>
<feature type="compositionally biased region" description="Polar residues" evidence="4">
    <location>
        <begin position="471"/>
        <end position="486"/>
    </location>
</feature>
<dbReference type="InterPro" id="IPR001099">
    <property type="entry name" value="Chalcone/stilbene_synt_N"/>
</dbReference>
<dbReference type="KEGG" id="mtm:MYCTH_2306947"/>
<proteinExistence type="inferred from homology"/>
<dbReference type="Pfam" id="PF02797">
    <property type="entry name" value="Chal_sti_synt_C"/>
    <property type="match status" value="1"/>
</dbReference>